<evidence type="ECO:0000313" key="3">
    <source>
        <dbReference type="Proteomes" id="UP000813018"/>
    </source>
</evidence>
<feature type="compositionally biased region" description="Basic and acidic residues" evidence="1">
    <location>
        <begin position="26"/>
        <end position="46"/>
    </location>
</feature>
<evidence type="ECO:0008006" key="4">
    <source>
        <dbReference type="Google" id="ProtNLM"/>
    </source>
</evidence>
<protein>
    <recommendedName>
        <fullName evidence="4">Lipoprotein</fullName>
    </recommendedName>
</protein>
<sequence>MKLHKVYLFAAAITCTACQQDREKDNEGSFAETHPKLEKQLDKKTVSEPITEGKNPELYQRYRITMEEYQKRSDYDVGNMYRGRLSPLNDESSNEVSTYKTALDEGLKQGVNFAGKYTVVTVGCGTNCQMHYVIDRENGKIADKLQSNHGAKYGPNSRLFIINPPDPAIDYQECRNCEPQAYIFENGRFTKAAQK</sequence>
<evidence type="ECO:0000313" key="2">
    <source>
        <dbReference type="EMBL" id="MBW7468634.1"/>
    </source>
</evidence>
<organism evidence="2 3">
    <name type="scientific">Pontibacter aydingkolensis</name>
    <dbReference type="NCBI Taxonomy" id="1911536"/>
    <lineage>
        <taxon>Bacteria</taxon>
        <taxon>Pseudomonadati</taxon>
        <taxon>Bacteroidota</taxon>
        <taxon>Cytophagia</taxon>
        <taxon>Cytophagales</taxon>
        <taxon>Hymenobacteraceae</taxon>
        <taxon>Pontibacter</taxon>
    </lineage>
</organism>
<name>A0ABS7CXS2_9BACT</name>
<dbReference type="RefSeq" id="WP_219878509.1">
    <property type="nucleotide sequence ID" value="NZ_JAHYXK010000017.1"/>
</dbReference>
<comment type="caution">
    <text evidence="2">The sequence shown here is derived from an EMBL/GenBank/DDBJ whole genome shotgun (WGS) entry which is preliminary data.</text>
</comment>
<gene>
    <name evidence="2" type="ORF">K0O23_16275</name>
</gene>
<evidence type="ECO:0000256" key="1">
    <source>
        <dbReference type="SAM" id="MobiDB-lite"/>
    </source>
</evidence>
<accession>A0ABS7CXS2</accession>
<dbReference type="Proteomes" id="UP000813018">
    <property type="component" value="Unassembled WGS sequence"/>
</dbReference>
<feature type="region of interest" description="Disordered" evidence="1">
    <location>
        <begin position="26"/>
        <end position="54"/>
    </location>
</feature>
<dbReference type="EMBL" id="JAHYXK010000017">
    <property type="protein sequence ID" value="MBW7468634.1"/>
    <property type="molecule type" value="Genomic_DNA"/>
</dbReference>
<proteinExistence type="predicted"/>
<keyword evidence="3" id="KW-1185">Reference proteome</keyword>
<reference evidence="2 3" key="1">
    <citation type="journal article" date="2016" name="Int. J. Syst. Evol. Microbiol.">
        <title>Pontibacter aydingkolensis sp. nov., isolated from soil of a salt lake.</title>
        <authorList>
            <person name="Osman G."/>
            <person name="Zhang T."/>
            <person name="Lou K."/>
            <person name="Gao Y."/>
            <person name="Chang W."/>
            <person name="Lin Q."/>
            <person name="Yang H.M."/>
            <person name="Huo X.D."/>
            <person name="Wang N."/>
        </authorList>
    </citation>
    <scope>NUCLEOTIDE SEQUENCE [LARGE SCALE GENOMIC DNA]</scope>
    <source>
        <strain evidence="2 3">KACC 19255</strain>
    </source>
</reference>